<dbReference type="WBParaSite" id="sdigi.contig155.g5350.t1">
    <property type="protein sequence ID" value="sdigi.contig155.g5350.t1"/>
    <property type="gene ID" value="sdigi.contig155.g5350"/>
</dbReference>
<dbReference type="AlphaFoldDB" id="A0A915PMJ0"/>
<accession>A0A915PMJ0</accession>
<organism evidence="2 3">
    <name type="scientific">Setaria digitata</name>
    <dbReference type="NCBI Taxonomy" id="48799"/>
    <lineage>
        <taxon>Eukaryota</taxon>
        <taxon>Metazoa</taxon>
        <taxon>Ecdysozoa</taxon>
        <taxon>Nematoda</taxon>
        <taxon>Chromadorea</taxon>
        <taxon>Rhabditida</taxon>
        <taxon>Spirurina</taxon>
        <taxon>Spiruromorpha</taxon>
        <taxon>Filarioidea</taxon>
        <taxon>Setariidae</taxon>
        <taxon>Setaria</taxon>
    </lineage>
</organism>
<sequence length="114" mass="12486">MEKAQPTLPTCATSTTPTAQMHNDKVIPKQLSVVALPKIAAQMIPQQAENKNKSAKFEINRTQSETEVENVSLVASIRIDKTQGSISQRVDDSADTGEYVDDLPEDRQRSSASE</sequence>
<evidence type="ECO:0000313" key="3">
    <source>
        <dbReference type="WBParaSite" id="sdigi.contig155.g5350.t1"/>
    </source>
</evidence>
<keyword evidence="2" id="KW-1185">Reference proteome</keyword>
<evidence type="ECO:0000313" key="2">
    <source>
        <dbReference type="Proteomes" id="UP000887581"/>
    </source>
</evidence>
<name>A0A915PMJ0_9BILA</name>
<feature type="region of interest" description="Disordered" evidence="1">
    <location>
        <begin position="1"/>
        <end position="20"/>
    </location>
</feature>
<protein>
    <submittedName>
        <fullName evidence="3">Uncharacterized protein</fullName>
    </submittedName>
</protein>
<feature type="region of interest" description="Disordered" evidence="1">
    <location>
        <begin position="83"/>
        <end position="114"/>
    </location>
</feature>
<feature type="compositionally biased region" description="Low complexity" evidence="1">
    <location>
        <begin position="1"/>
        <end position="18"/>
    </location>
</feature>
<dbReference type="Proteomes" id="UP000887581">
    <property type="component" value="Unplaced"/>
</dbReference>
<feature type="compositionally biased region" description="Basic and acidic residues" evidence="1">
    <location>
        <begin position="105"/>
        <end position="114"/>
    </location>
</feature>
<evidence type="ECO:0000256" key="1">
    <source>
        <dbReference type="SAM" id="MobiDB-lite"/>
    </source>
</evidence>
<reference evidence="3" key="1">
    <citation type="submission" date="2022-11" db="UniProtKB">
        <authorList>
            <consortium name="WormBaseParasite"/>
        </authorList>
    </citation>
    <scope>IDENTIFICATION</scope>
</reference>
<proteinExistence type="predicted"/>
<feature type="compositionally biased region" description="Acidic residues" evidence="1">
    <location>
        <begin position="93"/>
        <end position="104"/>
    </location>
</feature>